<evidence type="ECO:0000313" key="2">
    <source>
        <dbReference type="Proteomes" id="UP000028680"/>
    </source>
</evidence>
<evidence type="ECO:0000313" key="1">
    <source>
        <dbReference type="EMBL" id="AII87644.1"/>
    </source>
</evidence>
<dbReference type="InterPro" id="IPR007236">
    <property type="entry name" value="SlyX"/>
</dbReference>
<dbReference type="KEGG" id="ptp:RCA23_c21130"/>
<accession>A0AAN0RK33</accession>
<name>A0AAN0RK33_9RHOB</name>
<dbReference type="AlphaFoldDB" id="A0AAN0RK33"/>
<gene>
    <name evidence="1" type="ORF">RCA23_c21130</name>
</gene>
<reference evidence="1 2" key="1">
    <citation type="journal article" date="2014" name="ISME J.">
        <title>Adaptation of an abundant Roseobacter RCA organism to pelagic systems revealed by genomic and transcriptomic analyses.</title>
        <authorList>
            <person name="Voget S."/>
            <person name="Wemheuer B."/>
            <person name="Brinkhoff T."/>
            <person name="Vollmers J."/>
            <person name="Dietrich S."/>
            <person name="Giebel H.A."/>
            <person name="Beardsley C."/>
            <person name="Sardemann C."/>
            <person name="Bakenhus I."/>
            <person name="Billerbeck S."/>
            <person name="Daniel R."/>
            <person name="Simon M."/>
        </authorList>
    </citation>
    <scope>NUCLEOTIDE SEQUENCE [LARGE SCALE GENOMIC DNA]</scope>
    <source>
        <strain evidence="1 2">RCA23</strain>
    </source>
</reference>
<dbReference type="Pfam" id="PF04102">
    <property type="entry name" value="SlyX"/>
    <property type="match status" value="1"/>
</dbReference>
<dbReference type="Proteomes" id="UP000028680">
    <property type="component" value="Chromosome"/>
</dbReference>
<sequence length="91" mass="10199">MRVDLRRDLARKKMLDPRGEIAHMAGMTQALEEQIAYLTRTVEELSDVVATQDAELRRLTGIVDLLAQRARDREADGGGGVILGDERPPHY</sequence>
<evidence type="ECO:0008006" key="3">
    <source>
        <dbReference type="Google" id="ProtNLM"/>
    </source>
</evidence>
<organism evidence="1 2">
    <name type="scientific">Planktomarina temperata RCA23</name>
    <dbReference type="NCBI Taxonomy" id="666509"/>
    <lineage>
        <taxon>Bacteria</taxon>
        <taxon>Pseudomonadati</taxon>
        <taxon>Pseudomonadota</taxon>
        <taxon>Alphaproteobacteria</taxon>
        <taxon>Rhodobacterales</taxon>
        <taxon>Paracoccaceae</taxon>
        <taxon>Planktomarina</taxon>
    </lineage>
</organism>
<protein>
    <recommendedName>
        <fullName evidence="3">SlyX protein</fullName>
    </recommendedName>
</protein>
<keyword evidence="2" id="KW-1185">Reference proteome</keyword>
<proteinExistence type="predicted"/>
<dbReference type="EMBL" id="CP003984">
    <property type="protein sequence ID" value="AII87644.1"/>
    <property type="molecule type" value="Genomic_DNA"/>
</dbReference>